<protein>
    <recommendedName>
        <fullName evidence="3">histidine kinase</fullName>
        <ecNumber evidence="3">2.7.13.3</ecNumber>
    </recommendedName>
</protein>
<dbReference type="PROSITE" id="PS50109">
    <property type="entry name" value="HIS_KIN"/>
    <property type="match status" value="1"/>
</dbReference>
<dbReference type="InterPro" id="IPR043150">
    <property type="entry name" value="Phytochrome_PHY_sf"/>
</dbReference>
<dbReference type="SMART" id="SM00065">
    <property type="entry name" value="GAF"/>
    <property type="match status" value="1"/>
</dbReference>
<dbReference type="SMART" id="SM00091">
    <property type="entry name" value="PAS"/>
    <property type="match status" value="2"/>
</dbReference>
<feature type="modified residue" description="4-aspartylphosphate" evidence="12">
    <location>
        <position position="949"/>
    </location>
</feature>
<evidence type="ECO:0000256" key="12">
    <source>
        <dbReference type="PROSITE-ProRule" id="PRU00169"/>
    </source>
</evidence>
<dbReference type="CDD" id="cd16922">
    <property type="entry name" value="HATPase_EvgS-ArcB-TorS-like"/>
    <property type="match status" value="1"/>
</dbReference>
<comment type="caution">
    <text evidence="16">The sequence shown here is derived from an EMBL/GenBank/DDBJ whole genome shotgun (WGS) entry which is preliminary data.</text>
</comment>
<dbReference type="InterPro" id="IPR005467">
    <property type="entry name" value="His_kinase_dom"/>
</dbReference>
<keyword evidence="6" id="KW-0716">Sensory transduction</keyword>
<keyword evidence="4" id="KW-0600">Photoreceptor protein</keyword>
<comment type="similarity">
    <text evidence="2">In the N-terminal section; belongs to the phytochrome family.</text>
</comment>
<feature type="domain" description="Phytochrome chromophore attachment site" evidence="13">
    <location>
        <begin position="145"/>
        <end position="297"/>
    </location>
</feature>
<dbReference type="InterPro" id="IPR036097">
    <property type="entry name" value="HisK_dim/P_sf"/>
</dbReference>
<dbReference type="Gene3D" id="3.30.450.40">
    <property type="match status" value="1"/>
</dbReference>
<evidence type="ECO:0000259" key="13">
    <source>
        <dbReference type="PROSITE" id="PS50046"/>
    </source>
</evidence>
<dbReference type="InterPro" id="IPR003018">
    <property type="entry name" value="GAF"/>
</dbReference>
<dbReference type="InterPro" id="IPR003661">
    <property type="entry name" value="HisK_dim/P_dom"/>
</dbReference>
<dbReference type="InterPro" id="IPR004358">
    <property type="entry name" value="Sig_transdc_His_kin-like_C"/>
</dbReference>
<dbReference type="EMBL" id="RJKX01000001">
    <property type="protein sequence ID" value="ROQ03323.1"/>
    <property type="molecule type" value="Genomic_DNA"/>
</dbReference>
<keyword evidence="9" id="KW-0157">Chromophore</keyword>
<evidence type="ECO:0000256" key="1">
    <source>
        <dbReference type="ARBA" id="ARBA00000085"/>
    </source>
</evidence>
<comment type="catalytic activity">
    <reaction evidence="1">
        <text>ATP + protein L-histidine = ADP + protein N-phospho-L-histidine.</text>
        <dbReference type="EC" id="2.7.13.3"/>
    </reaction>
</comment>
<dbReference type="Pfam" id="PF02518">
    <property type="entry name" value="HATPase_c"/>
    <property type="match status" value="1"/>
</dbReference>
<name>A0A3N1MHU6_9PROT</name>
<dbReference type="PANTHER" id="PTHR43047">
    <property type="entry name" value="TWO-COMPONENT HISTIDINE PROTEIN KINASE"/>
    <property type="match status" value="1"/>
</dbReference>
<dbReference type="AlphaFoldDB" id="A0A3N1MHU6"/>
<evidence type="ECO:0000259" key="15">
    <source>
        <dbReference type="PROSITE" id="PS50110"/>
    </source>
</evidence>
<keyword evidence="10" id="KW-0902">Two-component regulatory system</keyword>
<evidence type="ECO:0000256" key="5">
    <source>
        <dbReference type="ARBA" id="ARBA00022553"/>
    </source>
</evidence>
<evidence type="ECO:0000313" key="16">
    <source>
        <dbReference type="EMBL" id="ROQ03323.1"/>
    </source>
</evidence>
<dbReference type="SMART" id="SM00448">
    <property type="entry name" value="REC"/>
    <property type="match status" value="1"/>
</dbReference>
<dbReference type="InterPro" id="IPR011006">
    <property type="entry name" value="CheY-like_superfamily"/>
</dbReference>
<dbReference type="Gene3D" id="3.30.565.10">
    <property type="entry name" value="Histidine kinase-like ATPase, C-terminal domain"/>
    <property type="match status" value="1"/>
</dbReference>
<dbReference type="GO" id="GO:0009584">
    <property type="term" value="P:detection of visible light"/>
    <property type="evidence" value="ECO:0007669"/>
    <property type="project" value="InterPro"/>
</dbReference>
<dbReference type="Gene3D" id="3.30.450.270">
    <property type="match status" value="1"/>
</dbReference>
<dbReference type="InterPro" id="IPR013654">
    <property type="entry name" value="PAS_2"/>
</dbReference>
<dbReference type="Gene3D" id="3.40.50.2300">
    <property type="match status" value="1"/>
</dbReference>
<dbReference type="PRINTS" id="PR00344">
    <property type="entry name" value="BCTRLSENSOR"/>
</dbReference>
<keyword evidence="7" id="KW-0808">Transferase</keyword>
<dbReference type="InterPro" id="IPR003594">
    <property type="entry name" value="HATPase_dom"/>
</dbReference>
<dbReference type="SMART" id="SM00387">
    <property type="entry name" value="HATPase_c"/>
    <property type="match status" value="1"/>
</dbReference>
<evidence type="ECO:0000256" key="4">
    <source>
        <dbReference type="ARBA" id="ARBA00022543"/>
    </source>
</evidence>
<dbReference type="Pfam" id="PF00512">
    <property type="entry name" value="HisKA"/>
    <property type="match status" value="1"/>
</dbReference>
<dbReference type="PANTHER" id="PTHR43047:SF78">
    <property type="entry name" value="SENSORY_REGULATORY PROTEIN RPFC"/>
    <property type="match status" value="1"/>
</dbReference>
<evidence type="ECO:0000256" key="11">
    <source>
        <dbReference type="ARBA" id="ARBA00023170"/>
    </source>
</evidence>
<dbReference type="Gene3D" id="1.10.287.130">
    <property type="match status" value="1"/>
</dbReference>
<feature type="domain" description="Response regulatory" evidence="15">
    <location>
        <begin position="899"/>
        <end position="1017"/>
    </location>
</feature>
<keyword evidence="5 12" id="KW-0597">Phosphoprotein</keyword>
<dbReference type="Pfam" id="PF01590">
    <property type="entry name" value="GAF"/>
    <property type="match status" value="1"/>
</dbReference>
<dbReference type="SUPFAM" id="SSF55781">
    <property type="entry name" value="GAF domain-like"/>
    <property type="match status" value="2"/>
</dbReference>
<dbReference type="GO" id="GO:0000155">
    <property type="term" value="F:phosphorelay sensor kinase activity"/>
    <property type="evidence" value="ECO:0007669"/>
    <property type="project" value="InterPro"/>
</dbReference>
<dbReference type="FunFam" id="3.30.565.10:FF:000010">
    <property type="entry name" value="Sensor histidine kinase RcsC"/>
    <property type="match status" value="1"/>
</dbReference>
<evidence type="ECO:0000259" key="14">
    <source>
        <dbReference type="PROSITE" id="PS50109"/>
    </source>
</evidence>
<dbReference type="PROSITE" id="PS50046">
    <property type="entry name" value="PHYTOCHROME_2"/>
    <property type="match status" value="1"/>
</dbReference>
<evidence type="ECO:0000313" key="17">
    <source>
        <dbReference type="Proteomes" id="UP000278222"/>
    </source>
</evidence>
<keyword evidence="11" id="KW-0675">Receptor</keyword>
<evidence type="ECO:0000256" key="3">
    <source>
        <dbReference type="ARBA" id="ARBA00012438"/>
    </source>
</evidence>
<keyword evidence="8" id="KW-0418">Kinase</keyword>
<evidence type="ECO:0000256" key="8">
    <source>
        <dbReference type="ARBA" id="ARBA00022777"/>
    </source>
</evidence>
<dbReference type="PROSITE" id="PS50110">
    <property type="entry name" value="RESPONSE_REGULATORY"/>
    <property type="match status" value="1"/>
</dbReference>
<evidence type="ECO:0000256" key="10">
    <source>
        <dbReference type="ARBA" id="ARBA00023012"/>
    </source>
</evidence>
<dbReference type="InterPro" id="IPR035965">
    <property type="entry name" value="PAS-like_dom_sf"/>
</dbReference>
<dbReference type="GO" id="GO:0009881">
    <property type="term" value="F:photoreceptor activity"/>
    <property type="evidence" value="ECO:0007669"/>
    <property type="project" value="UniProtKB-KW"/>
</dbReference>
<dbReference type="CDD" id="cd00082">
    <property type="entry name" value="HisKA"/>
    <property type="match status" value="1"/>
</dbReference>
<dbReference type="SUPFAM" id="SSF52172">
    <property type="entry name" value="CheY-like"/>
    <property type="match status" value="1"/>
</dbReference>
<dbReference type="OrthoDB" id="9801651at2"/>
<dbReference type="InterPro" id="IPR016132">
    <property type="entry name" value="Phyto_chromo_attachment"/>
</dbReference>
<evidence type="ECO:0000256" key="2">
    <source>
        <dbReference type="ARBA" id="ARBA00006402"/>
    </source>
</evidence>
<accession>A0A3N1MHU6</accession>
<sequence>MNDQARAASALHAPETIQSFGFLLAFRRADLTLERCSANAARLLHRPLAELAGLAIDAVLTPAIAALIRATAPAPSGSTLLRERLAGADGHGYSITFFLTPDHLVVELEQADDSSDDSYELMCRTQAGIEVLRNIADPAVMMAKIAQVFHDITGYDRVLLFRFDRDWNRDVVAEERSPAAIGQFLGLRVRADALPAVARTLYQRAGARLIPDIREADVAIVTLAGRSTGWSPLDLSASGLRSTSREHTDHLTRLGVRASLTMAIEVAGSLWGMVTAHHYQPRPLSALRRAACRLLATSIAAPLAALEEIADSNARTGRTMAIARAAGQALEQADGGDRALADFARMLVEVGEATGVLIRAGKTEATAGTLPGRAMLDRIVALAATDGDSGVFTAESLSALDPGLGAVRDIASGAVAVDLPVAGGGIVLLLRGEIAEDIVWATDPSRPYSDSGPAWAVAVQARDDPEAAGASEGGPRIERSRGIARAWPDRLVPLIPVTRQAVLDICRMAIEREALAAIRRREAELRTIYDSVDEGIALVAPDGRVLRCNQQFLGLLTIDGEASADQDIDALIEVTEPAGIARLLDIGRGKGRARLAAKAGQPIEICAIATGRRPDGPYTVVVRDISQRERFEGELVRAREAAERANGAKDEFLANMSHELRTPLTAVLGYIDLLDQQLRDPTQRKWIETIRRSGWSLLRILSDIVDFARIDAGEIRLEFGVLDPVGKVQSIVDLFRPTMDEKGVRAEVKVAAGVPRAVIGDAARLRQILGNLVGNAVKFTREGTITIAIAAGSMDGDGQIPLEFTVSDTGIGIAAENLGALFDRFSQADSSSTRSYGGVGLGLAIARGLAQRMGGTVEAESAGLGHGACFRLRLPVRSATRATGTPPGPATPRPSARGRVLIIEDDQVNQELLAEMTRILGFVPQIAATGEQGVEAAAGDAGLMALLVDVSLPGIDGLEAIRRIRALDSAVARVPIICVTALASERDRTEALAAGADDYLTKPVRLADLRSTLERAAAAGARSG</sequence>
<dbReference type="SUPFAM" id="SSF47384">
    <property type="entry name" value="Homodimeric domain of signal transducing histidine kinase"/>
    <property type="match status" value="1"/>
</dbReference>
<dbReference type="Gene3D" id="3.30.450.20">
    <property type="entry name" value="PAS domain"/>
    <property type="match status" value="2"/>
</dbReference>
<dbReference type="Proteomes" id="UP000278222">
    <property type="component" value="Unassembled WGS sequence"/>
</dbReference>
<dbReference type="Pfam" id="PF00360">
    <property type="entry name" value="PHY"/>
    <property type="match status" value="1"/>
</dbReference>
<evidence type="ECO:0000256" key="9">
    <source>
        <dbReference type="ARBA" id="ARBA00022991"/>
    </source>
</evidence>
<dbReference type="InterPro" id="IPR000014">
    <property type="entry name" value="PAS"/>
</dbReference>
<dbReference type="CDD" id="cd17546">
    <property type="entry name" value="REC_hyHK_CKI1_RcsC-like"/>
    <property type="match status" value="1"/>
</dbReference>
<evidence type="ECO:0000256" key="6">
    <source>
        <dbReference type="ARBA" id="ARBA00022606"/>
    </source>
</evidence>
<dbReference type="InterPro" id="IPR001789">
    <property type="entry name" value="Sig_transdc_resp-reg_receiver"/>
</dbReference>
<dbReference type="SMART" id="SM00388">
    <property type="entry name" value="HisKA"/>
    <property type="match status" value="1"/>
</dbReference>
<keyword evidence="17" id="KW-1185">Reference proteome</keyword>
<dbReference type="RefSeq" id="WP_123687655.1">
    <property type="nucleotide sequence ID" value="NZ_AP019700.1"/>
</dbReference>
<dbReference type="Pfam" id="PF08446">
    <property type="entry name" value="PAS_2"/>
    <property type="match status" value="1"/>
</dbReference>
<dbReference type="GO" id="GO:0006355">
    <property type="term" value="P:regulation of DNA-templated transcription"/>
    <property type="evidence" value="ECO:0007669"/>
    <property type="project" value="InterPro"/>
</dbReference>
<dbReference type="InterPro" id="IPR036890">
    <property type="entry name" value="HATPase_C_sf"/>
</dbReference>
<dbReference type="Pfam" id="PF00072">
    <property type="entry name" value="Response_reg"/>
    <property type="match status" value="1"/>
</dbReference>
<proteinExistence type="inferred from homology"/>
<dbReference type="SUPFAM" id="SSF55874">
    <property type="entry name" value="ATPase domain of HSP90 chaperone/DNA topoisomerase II/histidine kinase"/>
    <property type="match status" value="1"/>
</dbReference>
<organism evidence="16 17">
    <name type="scientific">Stella humosa</name>
    <dbReference type="NCBI Taxonomy" id="94"/>
    <lineage>
        <taxon>Bacteria</taxon>
        <taxon>Pseudomonadati</taxon>
        <taxon>Pseudomonadota</taxon>
        <taxon>Alphaproteobacteria</taxon>
        <taxon>Rhodospirillales</taxon>
        <taxon>Stellaceae</taxon>
        <taxon>Stella</taxon>
    </lineage>
</organism>
<dbReference type="SUPFAM" id="SSF55785">
    <property type="entry name" value="PYP-like sensor domain (PAS domain)"/>
    <property type="match status" value="2"/>
</dbReference>
<reference evidence="16 17" key="1">
    <citation type="submission" date="2018-11" db="EMBL/GenBank/DDBJ databases">
        <title>Genomic Encyclopedia of Type Strains, Phase IV (KMG-IV): sequencing the most valuable type-strain genomes for metagenomic binning, comparative biology and taxonomic classification.</title>
        <authorList>
            <person name="Goeker M."/>
        </authorList>
    </citation>
    <scope>NUCLEOTIDE SEQUENCE [LARGE SCALE GENOMIC DNA]</scope>
    <source>
        <strain evidence="16 17">DSM 5900</strain>
    </source>
</reference>
<dbReference type="EC" id="2.7.13.3" evidence="3"/>
<dbReference type="InterPro" id="IPR013515">
    <property type="entry name" value="Phytochrome_cen-reg"/>
</dbReference>
<feature type="domain" description="Histidine kinase" evidence="14">
    <location>
        <begin position="655"/>
        <end position="878"/>
    </location>
</feature>
<dbReference type="InterPro" id="IPR029016">
    <property type="entry name" value="GAF-like_dom_sf"/>
</dbReference>
<gene>
    <name evidence="16" type="ORF">EDC65_0005</name>
</gene>
<evidence type="ECO:0000256" key="7">
    <source>
        <dbReference type="ARBA" id="ARBA00022679"/>
    </source>
</evidence>